<evidence type="ECO:0000256" key="3">
    <source>
        <dbReference type="ARBA" id="ARBA00023034"/>
    </source>
</evidence>
<evidence type="ECO:0000256" key="1">
    <source>
        <dbReference type="ARBA" id="ARBA00004132"/>
    </source>
</evidence>
<evidence type="ECO:0000313" key="6">
    <source>
        <dbReference type="EMBL" id="MQL77686.1"/>
    </source>
</evidence>
<dbReference type="EMBL" id="NMUH01000361">
    <property type="protein sequence ID" value="MQL77686.1"/>
    <property type="molecule type" value="Genomic_DNA"/>
</dbReference>
<reference evidence="6" key="1">
    <citation type="submission" date="2017-07" db="EMBL/GenBank/DDBJ databases">
        <title>Taro Niue Genome Assembly and Annotation.</title>
        <authorList>
            <person name="Atibalentja N."/>
            <person name="Keating K."/>
            <person name="Fields C.J."/>
        </authorList>
    </citation>
    <scope>NUCLEOTIDE SEQUENCE</scope>
    <source>
        <strain evidence="6">Niue_2</strain>
        <tissue evidence="6">Leaf</tissue>
    </source>
</reference>
<dbReference type="InterPro" id="IPR013809">
    <property type="entry name" value="ENTH"/>
</dbReference>
<keyword evidence="3" id="KW-0333">Golgi apparatus</keyword>
<keyword evidence="7" id="KW-1185">Reference proteome</keyword>
<gene>
    <name evidence="6" type="ORF">Taro_010097</name>
</gene>
<accession>A0A843U601</accession>
<evidence type="ECO:0000256" key="4">
    <source>
        <dbReference type="ARBA" id="ARBA00023329"/>
    </source>
</evidence>
<dbReference type="Pfam" id="PF01417">
    <property type="entry name" value="ENTH"/>
    <property type="match status" value="1"/>
</dbReference>
<dbReference type="InterPro" id="IPR008942">
    <property type="entry name" value="ENTH_VHS"/>
</dbReference>
<evidence type="ECO:0000256" key="2">
    <source>
        <dbReference type="ARBA" id="ARBA00004555"/>
    </source>
</evidence>
<comment type="caution">
    <text evidence="6">The sequence shown here is derived from an EMBL/GenBank/DDBJ whole genome shotgun (WGS) entry which is preliminary data.</text>
</comment>
<evidence type="ECO:0000259" key="5">
    <source>
        <dbReference type="Pfam" id="PF01417"/>
    </source>
</evidence>
<proteinExistence type="predicted"/>
<protein>
    <recommendedName>
        <fullName evidence="5">ENTH domain-containing protein</fullName>
    </recommendedName>
</protein>
<keyword evidence="4" id="KW-0968">Cytoplasmic vesicle</keyword>
<feature type="domain" description="ENTH" evidence="5">
    <location>
        <begin position="48"/>
        <end position="72"/>
    </location>
</feature>
<dbReference type="GO" id="GO:0005794">
    <property type="term" value="C:Golgi apparatus"/>
    <property type="evidence" value="ECO:0007669"/>
    <property type="project" value="UniProtKB-SubCell"/>
</dbReference>
<evidence type="ECO:0000313" key="7">
    <source>
        <dbReference type="Proteomes" id="UP000652761"/>
    </source>
</evidence>
<name>A0A843U601_COLES</name>
<dbReference type="Gene3D" id="1.25.40.90">
    <property type="match status" value="1"/>
</dbReference>
<sequence>MAAIDGAAYVSSEGSSELVRVLARVWESIKNVKREVNKKVLKVPQIEQKIIMTMIWKRTNDTGKNWRHVYKTSGRRPSWRQPLAVEVVSASRHGRQH</sequence>
<dbReference type="GO" id="GO:0030136">
    <property type="term" value="C:clathrin-coated vesicle"/>
    <property type="evidence" value="ECO:0007669"/>
    <property type="project" value="UniProtKB-SubCell"/>
</dbReference>
<organism evidence="6 7">
    <name type="scientific">Colocasia esculenta</name>
    <name type="common">Wild taro</name>
    <name type="synonym">Arum esculentum</name>
    <dbReference type="NCBI Taxonomy" id="4460"/>
    <lineage>
        <taxon>Eukaryota</taxon>
        <taxon>Viridiplantae</taxon>
        <taxon>Streptophyta</taxon>
        <taxon>Embryophyta</taxon>
        <taxon>Tracheophyta</taxon>
        <taxon>Spermatophyta</taxon>
        <taxon>Magnoliopsida</taxon>
        <taxon>Liliopsida</taxon>
        <taxon>Araceae</taxon>
        <taxon>Aroideae</taxon>
        <taxon>Colocasieae</taxon>
        <taxon>Colocasia</taxon>
    </lineage>
</organism>
<dbReference type="OrthoDB" id="4033880at2759"/>
<comment type="subcellular location">
    <subcellularLocation>
        <location evidence="1">Cytoplasmic vesicle</location>
        <location evidence="1">Clathrin-coated vesicle</location>
    </subcellularLocation>
    <subcellularLocation>
        <location evidence="2">Golgi apparatus</location>
    </subcellularLocation>
</comment>
<dbReference type="AlphaFoldDB" id="A0A843U601"/>
<dbReference type="Proteomes" id="UP000652761">
    <property type="component" value="Unassembled WGS sequence"/>
</dbReference>
<dbReference type="SUPFAM" id="SSF48464">
    <property type="entry name" value="ENTH/VHS domain"/>
    <property type="match status" value="1"/>
</dbReference>